<organism evidence="1 2">
    <name type="scientific">Coprobacter secundus subsp. similis</name>
    <dbReference type="NCBI Taxonomy" id="2751153"/>
    <lineage>
        <taxon>Bacteria</taxon>
        <taxon>Pseudomonadati</taxon>
        <taxon>Bacteroidota</taxon>
        <taxon>Bacteroidia</taxon>
        <taxon>Bacteroidales</taxon>
        <taxon>Barnesiellaceae</taxon>
        <taxon>Coprobacter</taxon>
    </lineage>
</organism>
<dbReference type="KEGG" id="copr:Cop2CBH44_32450"/>
<dbReference type="EMBL" id="AP023322">
    <property type="protein sequence ID" value="BCI64892.1"/>
    <property type="molecule type" value="Genomic_DNA"/>
</dbReference>
<evidence type="ECO:0000313" key="2">
    <source>
        <dbReference type="Proteomes" id="UP000594042"/>
    </source>
</evidence>
<reference evidence="2" key="1">
    <citation type="submission" date="2020-07" db="EMBL/GenBank/DDBJ databases">
        <title>Complete genome sequencing of Coprobacter sp. strain 2CBH44.</title>
        <authorList>
            <person name="Sakamoto M."/>
            <person name="Murakami T."/>
            <person name="Mori H."/>
        </authorList>
    </citation>
    <scope>NUCLEOTIDE SEQUENCE [LARGE SCALE GENOMIC DNA]</scope>
    <source>
        <strain evidence="2">2CBH44</strain>
    </source>
</reference>
<sequence>MRKGLPRAKVEKIISDLTTENGYICKSELIKRISRLKIEDIPSERINNLSEIRTNLINFINNPNKFPEVKLDPPEYSYKQVEKKDLCHILGISHPTYYRWVREFEFMKKAYRGADFYDLGILLDELNKIVIDKKIKTYKEVKKTKDALDMITLQIK</sequence>
<evidence type="ECO:0000313" key="1">
    <source>
        <dbReference type="EMBL" id="BCI64892.1"/>
    </source>
</evidence>
<proteinExistence type="predicted"/>
<dbReference type="AlphaFoldDB" id="A0A7G1I1E1"/>
<dbReference type="RefSeq" id="WP_200755242.1">
    <property type="nucleotide sequence ID" value="NZ_AP023322.1"/>
</dbReference>
<protein>
    <submittedName>
        <fullName evidence="1">Uncharacterized protein</fullName>
    </submittedName>
</protein>
<gene>
    <name evidence="1" type="ORF">Cop2CBH44_32450</name>
</gene>
<dbReference type="Proteomes" id="UP000594042">
    <property type="component" value="Chromosome"/>
</dbReference>
<name>A0A7G1I1E1_9BACT</name>
<keyword evidence="2" id="KW-1185">Reference proteome</keyword>
<accession>A0A7G1I1E1</accession>